<keyword evidence="4" id="KW-0547">Nucleotide-binding</keyword>
<dbReference type="InterPro" id="IPR051786">
    <property type="entry name" value="ASN_synthetase/amidase"/>
</dbReference>
<feature type="domain" description="Glutamine amidotransferase type-2" evidence="8">
    <location>
        <begin position="59"/>
        <end position="158"/>
    </location>
</feature>
<gene>
    <name evidence="9" type="ORF">PQG43_09070</name>
</gene>
<dbReference type="RefSeq" id="WP_276344433.1">
    <property type="nucleotide sequence ID" value="NZ_JARJOW010000006.1"/>
</dbReference>
<evidence type="ECO:0000256" key="5">
    <source>
        <dbReference type="ARBA" id="ARBA00022840"/>
    </source>
</evidence>
<dbReference type="Gene3D" id="3.60.20.10">
    <property type="entry name" value="Glutamine Phosphoribosylpyrophosphate, subunit 1, domain 1"/>
    <property type="match status" value="1"/>
</dbReference>
<sequence length="625" mass="72248">MNIIYGLVSLDQKKIDHSIQSIKSSLLEYNPVQSKEVVQSNYQFAAQTFTEVQPENLLYSENHCFIVSNSRIDNKEEIYKHLAIEPNNAIPDNVLLLQMYLQFGEAFVKKIEGNWTLAIWNENNQELFIARDSYGLSAIYYRLCNKYIAFSTLLKGLVDWDKENLRINGIYFASIMSAWNRMSHETAFEQIFCLPPAHYLKVKNGKISLTRYWEVEKTPELLLDSEDAYVYRFSRLLANAVYNRIKNSTNIATQLSSGFDSSTVTTVASELVKKQGKSLVAFTSVPKENTSDLFSELTNTNESNLSILTSKFLGNVDNQIINSENASIIQNLKLSLEIHQSPIHAAGNMYWIHEIYQEAQKLEIDTMLIGQSGNATISWTGYPEGFHLKTFIKRMIGFPIPEKLTVSSYFLYIVNQLKAIIQPSKSKPWESYAFINQQFAEDIQLESLMKEAGHDPTFMTYKVDRNMHIDFINPIYSKIGNLWQDLSYYYHIPTYDPTSDKHIVEFCLSVPNQYFHRYNTPKWLIKEAMKGRLLDELIHQKKKGRQATDLSIKVSEESEEFKQLLESFKGNKTIEYYLDIQKIEECLQRIVQNPRSRTAYMDAVYLTRAINGALFVQKFGERLAD</sequence>
<dbReference type="Pfam" id="PF13537">
    <property type="entry name" value="GATase_7"/>
    <property type="match status" value="1"/>
</dbReference>
<evidence type="ECO:0000256" key="3">
    <source>
        <dbReference type="ARBA" id="ARBA00012737"/>
    </source>
</evidence>
<accession>A0ABT6BKK5</accession>
<dbReference type="EMBL" id="JARJOW010000006">
    <property type="protein sequence ID" value="MDF5691013.1"/>
    <property type="molecule type" value="Genomic_DNA"/>
</dbReference>
<dbReference type="PIRSF" id="PIRSF001589">
    <property type="entry name" value="Asn_synthetase_glu-h"/>
    <property type="match status" value="1"/>
</dbReference>
<dbReference type="InterPro" id="IPR029055">
    <property type="entry name" value="Ntn_hydrolases_N"/>
</dbReference>
<evidence type="ECO:0000259" key="8">
    <source>
        <dbReference type="Pfam" id="PF13537"/>
    </source>
</evidence>
<comment type="pathway">
    <text evidence="1">Amino-acid biosynthesis; L-asparagine biosynthesis; L-asparagine from L-aspartate (L-Gln route): step 1/1.</text>
</comment>
<evidence type="ECO:0000259" key="7">
    <source>
        <dbReference type="Pfam" id="PF00733"/>
    </source>
</evidence>
<evidence type="ECO:0000313" key="10">
    <source>
        <dbReference type="Proteomes" id="UP001321344"/>
    </source>
</evidence>
<evidence type="ECO:0000313" key="9">
    <source>
        <dbReference type="EMBL" id="MDF5691013.1"/>
    </source>
</evidence>
<keyword evidence="10" id="KW-1185">Reference proteome</keyword>
<dbReference type="InterPro" id="IPR014729">
    <property type="entry name" value="Rossmann-like_a/b/a_fold"/>
</dbReference>
<dbReference type="InterPro" id="IPR017932">
    <property type="entry name" value="GATase_2_dom"/>
</dbReference>
<name>A0ABT6BKK5_9BACT</name>
<evidence type="ECO:0000256" key="2">
    <source>
        <dbReference type="ARBA" id="ARBA00005752"/>
    </source>
</evidence>
<dbReference type="Proteomes" id="UP001321344">
    <property type="component" value="Unassembled WGS sequence"/>
</dbReference>
<evidence type="ECO:0000256" key="1">
    <source>
        <dbReference type="ARBA" id="ARBA00005187"/>
    </source>
</evidence>
<feature type="domain" description="Asparagine synthetase" evidence="7">
    <location>
        <begin position="234"/>
        <end position="592"/>
    </location>
</feature>
<dbReference type="Gene3D" id="3.40.50.620">
    <property type="entry name" value="HUPs"/>
    <property type="match status" value="2"/>
</dbReference>
<keyword evidence="5" id="KW-0067">ATP-binding</keyword>
<comment type="similarity">
    <text evidence="2">Belongs to the asparagine synthetase family.</text>
</comment>
<dbReference type="EC" id="6.3.5.4" evidence="3"/>
<protein>
    <recommendedName>
        <fullName evidence="3">asparagine synthase (glutamine-hydrolyzing)</fullName>
        <ecNumber evidence="3">6.3.5.4</ecNumber>
    </recommendedName>
</protein>
<dbReference type="PANTHER" id="PTHR43284">
    <property type="entry name" value="ASPARAGINE SYNTHETASE (GLUTAMINE-HYDROLYZING)"/>
    <property type="match status" value="1"/>
</dbReference>
<evidence type="ECO:0000256" key="6">
    <source>
        <dbReference type="ARBA" id="ARBA00048741"/>
    </source>
</evidence>
<dbReference type="SUPFAM" id="SSF56235">
    <property type="entry name" value="N-terminal nucleophile aminohydrolases (Ntn hydrolases)"/>
    <property type="match status" value="1"/>
</dbReference>
<dbReference type="InterPro" id="IPR001962">
    <property type="entry name" value="Asn_synthase"/>
</dbReference>
<reference evidence="9 10" key="1">
    <citation type="submission" date="2023-03" db="EMBL/GenBank/DDBJ databases">
        <title>Genome sequencing of Aquirufa.</title>
        <authorList>
            <person name="Pitt A."/>
            <person name="Hahn M.W."/>
        </authorList>
    </citation>
    <scope>NUCLEOTIDE SEQUENCE [LARGE SCALE GENOMIC DNA]</scope>
    <source>
        <strain evidence="9 10">WAEICH-18A</strain>
    </source>
</reference>
<dbReference type="PANTHER" id="PTHR43284:SF1">
    <property type="entry name" value="ASPARAGINE SYNTHETASE"/>
    <property type="match status" value="1"/>
</dbReference>
<proteinExistence type="inferred from homology"/>
<organism evidence="9 10">
    <name type="scientific">Aquirufa aurantiipilula</name>
    <dbReference type="NCBI Taxonomy" id="2696561"/>
    <lineage>
        <taxon>Bacteria</taxon>
        <taxon>Pseudomonadati</taxon>
        <taxon>Bacteroidota</taxon>
        <taxon>Cytophagia</taxon>
        <taxon>Cytophagales</taxon>
        <taxon>Flectobacillaceae</taxon>
        <taxon>Aquirufa</taxon>
    </lineage>
</organism>
<comment type="caution">
    <text evidence="9">The sequence shown here is derived from an EMBL/GenBank/DDBJ whole genome shotgun (WGS) entry which is preliminary data.</text>
</comment>
<dbReference type="InterPro" id="IPR006426">
    <property type="entry name" value="Asn_synth_AEB"/>
</dbReference>
<dbReference type="Pfam" id="PF00733">
    <property type="entry name" value="Asn_synthase"/>
    <property type="match status" value="1"/>
</dbReference>
<dbReference type="SUPFAM" id="SSF52402">
    <property type="entry name" value="Adenine nucleotide alpha hydrolases-like"/>
    <property type="match status" value="1"/>
</dbReference>
<evidence type="ECO:0000256" key="4">
    <source>
        <dbReference type="ARBA" id="ARBA00022741"/>
    </source>
</evidence>
<comment type="catalytic activity">
    <reaction evidence="6">
        <text>L-aspartate + L-glutamine + ATP + H2O = L-asparagine + L-glutamate + AMP + diphosphate + H(+)</text>
        <dbReference type="Rhea" id="RHEA:12228"/>
        <dbReference type="ChEBI" id="CHEBI:15377"/>
        <dbReference type="ChEBI" id="CHEBI:15378"/>
        <dbReference type="ChEBI" id="CHEBI:29985"/>
        <dbReference type="ChEBI" id="CHEBI:29991"/>
        <dbReference type="ChEBI" id="CHEBI:30616"/>
        <dbReference type="ChEBI" id="CHEBI:33019"/>
        <dbReference type="ChEBI" id="CHEBI:58048"/>
        <dbReference type="ChEBI" id="CHEBI:58359"/>
        <dbReference type="ChEBI" id="CHEBI:456215"/>
        <dbReference type="EC" id="6.3.5.4"/>
    </reaction>
</comment>